<gene>
    <name evidence="1" type="ORF">AMTR_s00209p00033700</name>
</gene>
<accession>W1P809</accession>
<protein>
    <submittedName>
        <fullName evidence="1">Uncharacterized protein</fullName>
    </submittedName>
</protein>
<evidence type="ECO:0000313" key="2">
    <source>
        <dbReference type="Proteomes" id="UP000017836"/>
    </source>
</evidence>
<reference evidence="2" key="1">
    <citation type="journal article" date="2013" name="Science">
        <title>The Amborella genome and the evolution of flowering plants.</title>
        <authorList>
            <consortium name="Amborella Genome Project"/>
        </authorList>
    </citation>
    <scope>NUCLEOTIDE SEQUENCE [LARGE SCALE GENOMIC DNA]</scope>
</reference>
<dbReference type="Proteomes" id="UP000017836">
    <property type="component" value="Unassembled WGS sequence"/>
</dbReference>
<dbReference type="HOGENOM" id="CLU_3002581_0_0_1"/>
<name>W1P809_AMBTC</name>
<feature type="non-terminal residue" evidence="1">
    <location>
        <position position="57"/>
    </location>
</feature>
<keyword evidence="2" id="KW-1185">Reference proteome</keyword>
<organism evidence="1 2">
    <name type="scientific">Amborella trichopoda</name>
    <dbReference type="NCBI Taxonomy" id="13333"/>
    <lineage>
        <taxon>Eukaryota</taxon>
        <taxon>Viridiplantae</taxon>
        <taxon>Streptophyta</taxon>
        <taxon>Embryophyta</taxon>
        <taxon>Tracheophyta</taxon>
        <taxon>Spermatophyta</taxon>
        <taxon>Magnoliopsida</taxon>
        <taxon>Amborellales</taxon>
        <taxon>Amborellaceae</taxon>
        <taxon>Amborella</taxon>
    </lineage>
</organism>
<evidence type="ECO:0000313" key="1">
    <source>
        <dbReference type="EMBL" id="ERN04073.1"/>
    </source>
</evidence>
<proteinExistence type="predicted"/>
<sequence length="57" mass="6783">MKFLVVDTYKIEKGRHVKATTKEYGMTKSKHPKHWKAQHGQHTVKGYLRFLMLDILQ</sequence>
<dbReference type="EMBL" id="KI394312">
    <property type="protein sequence ID" value="ERN04073.1"/>
    <property type="molecule type" value="Genomic_DNA"/>
</dbReference>
<dbReference type="AlphaFoldDB" id="W1P809"/>
<dbReference type="Gramene" id="ERN04073">
    <property type="protein sequence ID" value="ERN04073"/>
    <property type="gene ID" value="AMTR_s00209p00033700"/>
</dbReference>